<dbReference type="RefSeq" id="NP_766142.2">
    <property type="nucleotide sequence ID" value="NM_172554.2"/>
</dbReference>
<keyword evidence="1" id="KW-0812">Transmembrane</keyword>
<dbReference type="OrthoDB" id="6781668at2759"/>
<dbReference type="EMBL" id="AK088853">
    <property type="protein sequence ID" value="BAC40614.1"/>
    <property type="molecule type" value="mRNA"/>
</dbReference>
<dbReference type="KEGG" id="mmu:320150"/>
<protein>
    <submittedName>
        <fullName evidence="2">Zdhhc17 protein</fullName>
    </submittedName>
</protein>
<keyword evidence="1" id="KW-1133">Transmembrane helix</keyword>
<reference evidence="3" key="3">
    <citation type="journal article" date="2000" name="Genome Res.">
        <title>RIKEN integrated sequence analysis (RISA) system--384-format sequencing pipeline with 384 multicapillary sequencer.</title>
        <authorList>
            <person name="Shibata K."/>
            <person name="Itoh M."/>
            <person name="Aizawa K."/>
            <person name="Nagaoka S."/>
            <person name="Sasaki N."/>
            <person name="Carninci P."/>
            <person name="Konno H."/>
            <person name="Akiyama J."/>
            <person name="Nishi K."/>
            <person name="Kitsunai T."/>
            <person name="Tashiro H."/>
            <person name="Itoh M."/>
            <person name="Sumi N."/>
            <person name="Ishii Y."/>
            <person name="Nakamura S."/>
            <person name="Hazama M."/>
            <person name="Nishine T."/>
            <person name="Harada A."/>
            <person name="Yamamoto R."/>
            <person name="Matsumoto H."/>
            <person name="Sakaguchi S."/>
            <person name="Ikegami T."/>
            <person name="Kashiwagi K."/>
            <person name="Fujiwake S."/>
            <person name="Inoue K."/>
            <person name="Togawa Y."/>
            <person name="Izawa M."/>
            <person name="Ohara E."/>
            <person name="Watahiki M."/>
            <person name="Yoneda Y."/>
            <person name="Ishikawa T."/>
            <person name="Ozawa K."/>
            <person name="Tanaka T."/>
            <person name="Matsuura S."/>
            <person name="Kawai J."/>
            <person name="Okazaki Y."/>
            <person name="Muramatsu M."/>
            <person name="Inoue Y."/>
            <person name="Kira A."/>
            <person name="Hayashizaki Y."/>
        </authorList>
    </citation>
    <scope>NUCLEOTIDE SEQUENCE</scope>
    <source>
        <strain evidence="3">NOD</strain>
        <tissue evidence="3">Thymus</tissue>
    </source>
</reference>
<evidence type="ECO:0000313" key="2">
    <source>
        <dbReference type="EMBL" id="AAH51527.1"/>
    </source>
</evidence>
<name>Q8BIT5_MOUSE</name>
<reference evidence="2" key="7">
    <citation type="journal article" date="2004" name="Genome Res.">
        <title>The status, quality, and expansion of the NIH full-length cDNA project: the Mammalian Gene Collection (MGC).</title>
        <authorList>
            <consortium name="The MGC Project Team"/>
            <person name="Gerhard D.S."/>
            <person name="Wagner L."/>
            <person name="Feingold E.A."/>
            <person name="Shenmen C.M."/>
            <person name="Grouse L.H."/>
            <person name="Schuler G."/>
            <person name="Klein S.L."/>
            <person name="Old S."/>
            <person name="Rasooly R."/>
            <person name="Good P."/>
            <person name="Guyer M."/>
            <person name="Peck A.M."/>
            <person name="Derge J.G."/>
            <person name="Lipman D."/>
            <person name="Collins F.S."/>
            <person name="Jang W."/>
            <person name="Sherry S."/>
            <person name="Feolo M."/>
            <person name="Misquitta L."/>
            <person name="Lee E."/>
            <person name="Rotmistrovsky K."/>
            <person name="Greenhut S.F."/>
            <person name="Schaefer C.F."/>
            <person name="Buetow K."/>
            <person name="Bonner T.I."/>
            <person name="Haussler D."/>
            <person name="Kent J."/>
            <person name="Kiekhaus M."/>
            <person name="Furey T."/>
            <person name="Brent M."/>
            <person name="Prange C."/>
            <person name="Schreiber K."/>
            <person name="Shapiro N."/>
            <person name="Bhat N.K."/>
            <person name="Hopkins R.F."/>
            <person name="Hsie F."/>
            <person name="Driscoll T."/>
            <person name="Soares M.B."/>
            <person name="Casavant T.L."/>
            <person name="Scheetz T.E."/>
            <person name="Brown-stein M.J."/>
            <person name="Usdin T.B."/>
            <person name="Toshiyuki S."/>
            <person name="Carninci P."/>
            <person name="Piao Y."/>
            <person name="Dudekula D.B."/>
            <person name="Ko M.S."/>
            <person name="Kawakami K."/>
            <person name="Suzuki Y."/>
            <person name="Sugano S."/>
            <person name="Gruber C.E."/>
            <person name="Smith M.R."/>
            <person name="Simmons B."/>
            <person name="Moore T."/>
            <person name="Waterman R."/>
            <person name="Johnson S.L."/>
            <person name="Ruan Y."/>
            <person name="Wei C.L."/>
            <person name="Mathavan S."/>
            <person name="Gunaratne P.H."/>
            <person name="Wu J."/>
            <person name="Garcia A.M."/>
            <person name="Hulyk S.W."/>
            <person name="Fuh E."/>
            <person name="Yuan Y."/>
            <person name="Sneed A."/>
            <person name="Kowis C."/>
            <person name="Hodgson A."/>
            <person name="Muzny D.M."/>
            <person name="McPherson J."/>
            <person name="Gibbs R.A."/>
            <person name="Fahey J."/>
            <person name="Helton E."/>
            <person name="Ketteman M."/>
            <person name="Madan A."/>
            <person name="Rodrigues S."/>
            <person name="Sanchez A."/>
            <person name="Whiting M."/>
            <person name="Madari A."/>
            <person name="Young A.C."/>
            <person name="Wetherby K.D."/>
            <person name="Granite S.J."/>
            <person name="Kwong P.N."/>
            <person name="Brinkley C.P."/>
            <person name="Pearson R.L."/>
            <person name="Bouffard G.G."/>
            <person name="Blakesly R.W."/>
            <person name="Green E.D."/>
            <person name="Dickson M.C."/>
            <person name="Rodriguez A.C."/>
            <person name="Grimwood J."/>
            <person name="Schmutz J."/>
            <person name="Myers R.M."/>
            <person name="Butterfield Y.S."/>
            <person name="Griffith M."/>
            <person name="Griffith O.L."/>
            <person name="Krzywinski M.I."/>
            <person name="Liao N."/>
            <person name="Morin R."/>
            <person name="Morrin R."/>
            <person name="Palmquist D."/>
            <person name="Petrescu A.S."/>
            <person name="Skalska U."/>
            <person name="Smailus D.E."/>
            <person name="Stott J.M."/>
            <person name="Schnerch A."/>
            <person name="Schein J.E."/>
            <person name="Jones S.J."/>
            <person name="Holt R.A."/>
            <person name="Baross A."/>
            <person name="Marra M.A."/>
            <person name="Clifton S."/>
            <person name="Makowski K.A."/>
            <person name="Bosak S."/>
            <person name="Malek J."/>
        </authorList>
    </citation>
    <scope>NUCLEOTIDE SEQUENCE [LARGE SCALE MRNA]</scope>
    <source>
        <strain evidence="2">C57BL/6J</strain>
        <tissue evidence="2">Thymus gland</tissue>
    </source>
</reference>
<feature type="transmembrane region" description="Helical" evidence="1">
    <location>
        <begin position="105"/>
        <end position="122"/>
    </location>
</feature>
<sequence>MFFLCGTVSFQCKRCFSVKQATPVDVELHGRYWQGDAFQTDGLFGSPRVWNRIVRWSGGYCAPCFLTPQALCAGPDKSSSQAVFEGSLEGVLTVSWIPLRARDEVLGSFFIHIFVGFVGVYFKY</sequence>
<dbReference type="AGR" id="MGI:2445110"/>
<gene>
    <name evidence="2 4" type="primary">Zdhhc17</name>
</gene>
<reference evidence="3" key="2">
    <citation type="journal article" date="2000" name="Genome Res.">
        <title>Normalization and subtraction of cap-trapper-selected cDNAs to prepare full-length cDNA libraries for rapid discovery of new genes.</title>
        <authorList>
            <person name="Carninci P."/>
            <person name="Shibata Y."/>
            <person name="Hayatsu N."/>
            <person name="Sugahara Y."/>
            <person name="Shibata K."/>
            <person name="Itoh M."/>
            <person name="Konno H."/>
            <person name="Okazaki Y."/>
            <person name="Muramatsu M."/>
            <person name="Hayashizaki Y."/>
        </authorList>
    </citation>
    <scope>NUCLEOTIDE SEQUENCE</scope>
    <source>
        <strain evidence="3">NOD</strain>
        <tissue evidence="3">Thymus</tissue>
    </source>
</reference>
<dbReference type="GeneID" id="320150"/>
<proteinExistence type="evidence at transcript level"/>
<dbReference type="DNASU" id="320150"/>
<reference evidence="3" key="9">
    <citation type="journal article" date="2005" name="Science">
        <title>Antisense Transcription in the Mammalian Transcriptome.</title>
        <authorList>
            <consortium name="RIKEN Genome Exploration Research Group and Genome Science Group (Genome Network Project Core Group) and the FANTOM Consortium"/>
        </authorList>
    </citation>
    <scope>NUCLEOTIDE SEQUENCE</scope>
    <source>
        <strain evidence="3">NOD</strain>
        <tissue evidence="3">Thymus</tissue>
    </source>
</reference>
<reference evidence="3" key="1">
    <citation type="journal article" date="1999" name="Methods Enzymol.">
        <title>High-efficiency full-length cDNA cloning.</title>
        <authorList>
            <person name="Carninci P."/>
            <person name="Hayashizaki Y."/>
        </authorList>
    </citation>
    <scope>NUCLEOTIDE SEQUENCE</scope>
    <source>
        <strain evidence="3">NOD</strain>
        <tissue evidence="3">Thymus</tissue>
    </source>
</reference>
<dbReference type="CTD" id="23390"/>
<evidence type="ECO:0000313" key="3">
    <source>
        <dbReference type="EMBL" id="BAC40614.1"/>
    </source>
</evidence>
<dbReference type="EMBL" id="BC051527">
    <property type="protein sequence ID" value="AAH51527.1"/>
    <property type="molecule type" value="mRNA"/>
</dbReference>
<evidence type="ECO:0000256" key="1">
    <source>
        <dbReference type="SAM" id="Phobius"/>
    </source>
</evidence>
<reference evidence="3" key="4">
    <citation type="journal article" date="2001" name="Nature">
        <title>Functional annotation of a full-length mouse cDNA collection.</title>
        <authorList>
            <consortium name="The RIKEN Genome Exploration Research Group Phase II Team and the FANTOM Consortium"/>
        </authorList>
    </citation>
    <scope>NUCLEOTIDE SEQUENCE</scope>
    <source>
        <strain evidence="3">NOD</strain>
        <tissue evidence="3">Thymus</tissue>
    </source>
</reference>
<reference evidence="3" key="5">
    <citation type="journal article" date="2002" name="Nature">
        <title>Analysis of the mouse transcriptome based on functional annotation of 60,770 full-length cDNAs.</title>
        <authorList>
            <consortium name="The FANTOM Consortium and the RIKEN Genome Exploration Research Group Phase I and II Team"/>
        </authorList>
    </citation>
    <scope>NUCLEOTIDE SEQUENCE</scope>
    <source>
        <strain evidence="3">NOD</strain>
        <tissue evidence="3">Thymus</tissue>
    </source>
</reference>
<accession>Q8BIT5</accession>
<organism evidence="3">
    <name type="scientific">Mus musculus</name>
    <name type="common">Mouse</name>
    <dbReference type="NCBI Taxonomy" id="10090"/>
    <lineage>
        <taxon>Eukaryota</taxon>
        <taxon>Metazoa</taxon>
        <taxon>Chordata</taxon>
        <taxon>Craniata</taxon>
        <taxon>Vertebrata</taxon>
        <taxon>Euteleostomi</taxon>
        <taxon>Mammalia</taxon>
        <taxon>Eutheria</taxon>
        <taxon>Euarchontoglires</taxon>
        <taxon>Glires</taxon>
        <taxon>Rodentia</taxon>
        <taxon>Myomorpha</taxon>
        <taxon>Muroidea</taxon>
        <taxon>Muridae</taxon>
        <taxon>Murinae</taxon>
        <taxon>Mus</taxon>
        <taxon>Mus</taxon>
    </lineage>
</organism>
<dbReference type="BioGRID-ORCS" id="320150">
    <property type="hits" value="2 hits in 82 CRISPR screens"/>
</dbReference>
<reference evidence="3" key="8">
    <citation type="journal article" date="2005" name="Science">
        <title>The Transcriptional Landscape of the Mammalian Genome.</title>
        <authorList>
            <consortium name="The FANTOM Consortium"/>
            <consortium name="Riken Genome Exploration Research Group and Genome Science Group (Genome Network Project Core Group)"/>
        </authorList>
    </citation>
    <scope>NUCLEOTIDE SEQUENCE</scope>
    <source>
        <strain evidence="3">NOD</strain>
        <tissue evidence="3">Thymus</tissue>
    </source>
</reference>
<keyword evidence="1" id="KW-0472">Membrane</keyword>
<dbReference type="AlphaFoldDB" id="Q8BIT5"/>
<evidence type="ECO:0000313" key="4">
    <source>
        <dbReference type="MGI" id="MGI:2445110"/>
    </source>
</evidence>
<reference evidence="3" key="6">
    <citation type="submission" date="2002-04" db="EMBL/GenBank/DDBJ databases">
        <authorList>
            <person name="Adachi J."/>
            <person name="Aizawa K."/>
            <person name="Akimura T."/>
            <person name="Arakawa T."/>
            <person name="Bono H."/>
            <person name="Carninci P."/>
            <person name="Fukuda S."/>
            <person name="Furuno M."/>
            <person name="Hanagaki T."/>
            <person name="Hara A."/>
            <person name="Hashizume W."/>
            <person name="Hayashida K."/>
            <person name="Hayatsu N."/>
            <person name="Hiramoto K."/>
            <person name="Hiraoka T."/>
            <person name="Hirozane T."/>
            <person name="Hori F."/>
            <person name="Imotani K."/>
            <person name="Ishii Y."/>
            <person name="Itoh M."/>
            <person name="Kagawa I."/>
            <person name="Kasukawa T."/>
            <person name="Katoh H."/>
            <person name="Kawai J."/>
            <person name="Kojima Y."/>
            <person name="Kondo S."/>
            <person name="Konno H."/>
            <person name="Kouda M."/>
            <person name="Koya S."/>
            <person name="Kurihara C."/>
            <person name="Matsuyama T."/>
            <person name="Miyazaki A."/>
            <person name="Murata M."/>
            <person name="Nakamura M."/>
            <person name="Nishi K."/>
            <person name="Nomura K."/>
            <person name="Numazaki R."/>
            <person name="Ohno M."/>
            <person name="Ohsato N."/>
            <person name="Okazaki Y."/>
            <person name="Saito R."/>
            <person name="Saitoh H."/>
            <person name="Sakai C."/>
            <person name="Sakai K."/>
            <person name="Sakazume N."/>
            <person name="Sano H."/>
            <person name="Sasaki D."/>
            <person name="Shibata K."/>
            <person name="Shinagawa A."/>
            <person name="Shiraki T."/>
            <person name="Sogabe Y."/>
            <person name="Tagami M."/>
            <person name="Tagawa A."/>
            <person name="Takahashi F."/>
            <person name="Takaku-Akahira S."/>
            <person name="Takeda Y."/>
            <person name="Tanaka T."/>
            <person name="Tomaru A."/>
            <person name="Toya T."/>
            <person name="Yasunishi A."/>
            <person name="Muramatsu M."/>
            <person name="Hayashizaki Y."/>
        </authorList>
    </citation>
    <scope>NUCLEOTIDE SEQUENCE</scope>
    <source>
        <strain evidence="3">NOD</strain>
        <tissue evidence="3">Thymus</tissue>
    </source>
</reference>
<dbReference type="MGI" id="MGI:2445110">
    <property type="gene designation" value="Zdhhc17"/>
</dbReference>